<name>A0A9D4F976_DREPO</name>
<keyword evidence="2" id="KW-1185">Reference proteome</keyword>
<dbReference type="EMBL" id="JAIWYP010000007">
    <property type="protein sequence ID" value="KAH3793589.1"/>
    <property type="molecule type" value="Genomic_DNA"/>
</dbReference>
<gene>
    <name evidence="1" type="ORF">DPMN_147103</name>
</gene>
<comment type="caution">
    <text evidence="1">The sequence shown here is derived from an EMBL/GenBank/DDBJ whole genome shotgun (WGS) entry which is preliminary data.</text>
</comment>
<proteinExistence type="predicted"/>
<organism evidence="1 2">
    <name type="scientific">Dreissena polymorpha</name>
    <name type="common">Zebra mussel</name>
    <name type="synonym">Mytilus polymorpha</name>
    <dbReference type="NCBI Taxonomy" id="45954"/>
    <lineage>
        <taxon>Eukaryota</taxon>
        <taxon>Metazoa</taxon>
        <taxon>Spiralia</taxon>
        <taxon>Lophotrochozoa</taxon>
        <taxon>Mollusca</taxon>
        <taxon>Bivalvia</taxon>
        <taxon>Autobranchia</taxon>
        <taxon>Heteroconchia</taxon>
        <taxon>Euheterodonta</taxon>
        <taxon>Imparidentia</taxon>
        <taxon>Neoheterodontei</taxon>
        <taxon>Myida</taxon>
        <taxon>Dreissenoidea</taxon>
        <taxon>Dreissenidae</taxon>
        <taxon>Dreissena</taxon>
    </lineage>
</organism>
<evidence type="ECO:0000313" key="2">
    <source>
        <dbReference type="Proteomes" id="UP000828390"/>
    </source>
</evidence>
<dbReference type="Proteomes" id="UP000828390">
    <property type="component" value="Unassembled WGS sequence"/>
</dbReference>
<reference evidence="1" key="2">
    <citation type="submission" date="2020-11" db="EMBL/GenBank/DDBJ databases">
        <authorList>
            <person name="McCartney M.A."/>
            <person name="Auch B."/>
            <person name="Kono T."/>
            <person name="Mallez S."/>
            <person name="Becker A."/>
            <person name="Gohl D.M."/>
            <person name="Silverstein K.A.T."/>
            <person name="Koren S."/>
            <person name="Bechman K.B."/>
            <person name="Herman A."/>
            <person name="Abrahante J.E."/>
            <person name="Garbe J."/>
        </authorList>
    </citation>
    <scope>NUCLEOTIDE SEQUENCE</scope>
    <source>
        <strain evidence="1">Duluth1</strain>
        <tissue evidence="1">Whole animal</tissue>
    </source>
</reference>
<sequence>MISFLAYLFRDLEMLVGILESLLVMPKTLPRPCMCSRGCNMPGPPAPCHPAVWQFVKFSC</sequence>
<reference evidence="1" key="1">
    <citation type="journal article" date="2019" name="bioRxiv">
        <title>The Genome of the Zebra Mussel, Dreissena polymorpha: A Resource for Invasive Species Research.</title>
        <authorList>
            <person name="McCartney M.A."/>
            <person name="Auch B."/>
            <person name="Kono T."/>
            <person name="Mallez S."/>
            <person name="Zhang Y."/>
            <person name="Obille A."/>
            <person name="Becker A."/>
            <person name="Abrahante J.E."/>
            <person name="Garbe J."/>
            <person name="Badalamenti J.P."/>
            <person name="Herman A."/>
            <person name="Mangelson H."/>
            <person name="Liachko I."/>
            <person name="Sullivan S."/>
            <person name="Sone E.D."/>
            <person name="Koren S."/>
            <person name="Silverstein K.A.T."/>
            <person name="Beckman K.B."/>
            <person name="Gohl D.M."/>
        </authorList>
    </citation>
    <scope>NUCLEOTIDE SEQUENCE</scope>
    <source>
        <strain evidence="1">Duluth1</strain>
        <tissue evidence="1">Whole animal</tissue>
    </source>
</reference>
<evidence type="ECO:0000313" key="1">
    <source>
        <dbReference type="EMBL" id="KAH3793589.1"/>
    </source>
</evidence>
<accession>A0A9D4F976</accession>
<dbReference type="AlphaFoldDB" id="A0A9D4F976"/>
<protein>
    <submittedName>
        <fullName evidence="1">Uncharacterized protein</fullName>
    </submittedName>
</protein>